<organism evidence="1">
    <name type="scientific">uncultured Sulfurovum sp</name>
    <dbReference type="NCBI Taxonomy" id="269237"/>
    <lineage>
        <taxon>Bacteria</taxon>
        <taxon>Pseudomonadati</taxon>
        <taxon>Campylobacterota</taxon>
        <taxon>Epsilonproteobacteria</taxon>
        <taxon>Campylobacterales</taxon>
        <taxon>Sulfurovaceae</taxon>
        <taxon>Sulfurovum</taxon>
        <taxon>environmental samples</taxon>
    </lineage>
</organism>
<proteinExistence type="predicted"/>
<gene>
    <name evidence="1" type="ORF">HELGO_WM20998</name>
</gene>
<name>A0A6S6TP27_9BACT</name>
<accession>A0A6S6TP27</accession>
<dbReference type="EMBL" id="CACVAS010000120">
    <property type="protein sequence ID" value="CAA6824551.1"/>
    <property type="molecule type" value="Genomic_DNA"/>
</dbReference>
<dbReference type="AlphaFoldDB" id="A0A6S6TP27"/>
<evidence type="ECO:0000313" key="1">
    <source>
        <dbReference type="EMBL" id="CAA6824551.1"/>
    </source>
</evidence>
<reference evidence="1" key="1">
    <citation type="submission" date="2020-01" db="EMBL/GenBank/DDBJ databases">
        <authorList>
            <person name="Meier V. D."/>
            <person name="Meier V D."/>
        </authorList>
    </citation>
    <scope>NUCLEOTIDE SEQUENCE</scope>
    <source>
        <strain evidence="1">HLG_WM_MAG_01</strain>
    </source>
</reference>
<protein>
    <submittedName>
        <fullName evidence="1">Secreted protein</fullName>
    </submittedName>
</protein>
<sequence>MTLLVTTLWSNFDFGECSGSGTFEQQIEYYDGNYENAVTVGSIPQGIEGLHVELISDNDVDIRLYAENEDKIVHWPYGLQSQATEQTKLYQNVPIKYSGYNGINGEKGDEFIEVLGVNPTTMTMTAFGYRAGYATVNYSWTGKENCTPSPSGTGSFTQTLQTNATSFVGTIPPNIHNVTITLTSSKDLDIQLYGEDATAIVSWNPIGLLSGAREQTIQYNGMDITWSGYNGIDNQKGHESIIITGMTSEMLVMKVYGYEAGEADVTYS</sequence>